<keyword evidence="1" id="KW-0732">Signal</keyword>
<evidence type="ECO:0000313" key="2">
    <source>
        <dbReference type="EMBL" id="QCD93227.1"/>
    </source>
</evidence>
<name>A0A4D6LX24_VIGUN</name>
<evidence type="ECO:0008006" key="4">
    <source>
        <dbReference type="Google" id="ProtNLM"/>
    </source>
</evidence>
<organism evidence="2 3">
    <name type="scientific">Vigna unguiculata</name>
    <name type="common">Cowpea</name>
    <dbReference type="NCBI Taxonomy" id="3917"/>
    <lineage>
        <taxon>Eukaryota</taxon>
        <taxon>Viridiplantae</taxon>
        <taxon>Streptophyta</taxon>
        <taxon>Embryophyta</taxon>
        <taxon>Tracheophyta</taxon>
        <taxon>Spermatophyta</taxon>
        <taxon>Magnoliopsida</taxon>
        <taxon>eudicotyledons</taxon>
        <taxon>Gunneridae</taxon>
        <taxon>Pentapetalae</taxon>
        <taxon>rosids</taxon>
        <taxon>fabids</taxon>
        <taxon>Fabales</taxon>
        <taxon>Fabaceae</taxon>
        <taxon>Papilionoideae</taxon>
        <taxon>50 kb inversion clade</taxon>
        <taxon>NPAAA clade</taxon>
        <taxon>indigoferoid/millettioid clade</taxon>
        <taxon>Phaseoleae</taxon>
        <taxon>Vigna</taxon>
    </lineage>
</organism>
<accession>A0A4D6LX24</accession>
<reference evidence="2 3" key="1">
    <citation type="submission" date="2019-04" db="EMBL/GenBank/DDBJ databases">
        <title>An improved genome assembly and genetic linkage map for asparagus bean, Vigna unguiculata ssp. sesquipedialis.</title>
        <authorList>
            <person name="Xia Q."/>
            <person name="Zhang R."/>
            <person name="Dong Y."/>
        </authorList>
    </citation>
    <scope>NUCLEOTIDE SEQUENCE [LARGE SCALE GENOMIC DNA]</scope>
    <source>
        <tissue evidence="2">Leaf</tissue>
    </source>
</reference>
<sequence>MSLFVFFLQSFWFLSLSATLLRFHQASCMHPSPDSYRRNTTFLLASHPFLAKTKKRVWVDIQGAATLRKVGKSTVFVFVEQRARWLLWTDSWTSDEDGGVAAGEDWHCEKDLDDQSSDSKRPS</sequence>
<dbReference type="EMBL" id="CP039349">
    <property type="protein sequence ID" value="QCD93227.1"/>
    <property type="molecule type" value="Genomic_DNA"/>
</dbReference>
<protein>
    <recommendedName>
        <fullName evidence="4">Secreted protein</fullName>
    </recommendedName>
</protein>
<evidence type="ECO:0000256" key="1">
    <source>
        <dbReference type="SAM" id="SignalP"/>
    </source>
</evidence>
<feature type="chain" id="PRO_5020036027" description="Secreted protein" evidence="1">
    <location>
        <begin position="29"/>
        <end position="123"/>
    </location>
</feature>
<feature type="signal peptide" evidence="1">
    <location>
        <begin position="1"/>
        <end position="28"/>
    </location>
</feature>
<keyword evidence="3" id="KW-1185">Reference proteome</keyword>
<proteinExistence type="predicted"/>
<gene>
    <name evidence="2" type="ORF">DEO72_LG5g1299</name>
</gene>
<evidence type="ECO:0000313" key="3">
    <source>
        <dbReference type="Proteomes" id="UP000501690"/>
    </source>
</evidence>
<dbReference type="Proteomes" id="UP000501690">
    <property type="component" value="Linkage Group LG5"/>
</dbReference>
<dbReference type="AlphaFoldDB" id="A0A4D6LX24"/>